<evidence type="ECO:0000313" key="2">
    <source>
        <dbReference type="EMBL" id="NYI08766.1"/>
    </source>
</evidence>
<keyword evidence="3" id="KW-1185">Reference proteome</keyword>
<protein>
    <recommendedName>
        <fullName evidence="4">Peptidoglycan binding domain-containing protein</fullName>
    </recommendedName>
</protein>
<keyword evidence="1" id="KW-0732">Signal</keyword>
<organism evidence="2 3">
    <name type="scientific">Nocardioides marinus</name>
    <dbReference type="NCBI Taxonomy" id="374514"/>
    <lineage>
        <taxon>Bacteria</taxon>
        <taxon>Bacillati</taxon>
        <taxon>Actinomycetota</taxon>
        <taxon>Actinomycetes</taxon>
        <taxon>Propionibacteriales</taxon>
        <taxon>Nocardioidaceae</taxon>
        <taxon>Nocardioides</taxon>
    </lineage>
</organism>
<comment type="caution">
    <text evidence="2">The sequence shown here is derived from an EMBL/GenBank/DDBJ whole genome shotgun (WGS) entry which is preliminary data.</text>
</comment>
<sequence length="374" mass="37608">MTPHAPATVHRTALAVSTALITALPVLAVSGAPAGAAARSDAASSASATTDALAARAGKKKGTQKYHHRAKVGSQVLRAIVLDQTPGIEGGKVVDLRVGRAAANINTRKENTAVSTSKTLGGRGLADNDLSGLLTALVAKVGPAKGKEAVPSQTLVPVPAEPLLSLGVSTGDTMARWNGPKKCVPGRKAVTSSTSSTADLAVLPSVIPGFGSLLGLDGTVSAIQKTSYLPKKKKAGLKAVATTALADIGLFGDMVNVEVVADPKMVAVATGRPGKAKITYTPAVLEITGPDGSPVPIPTDGAPAEIGIPANPLLGLTIQFPGIISEKVTDNGRMAKAKSVTLRLVLSLAGQVIADVAVAPLQTKVKVPKGGITC</sequence>
<gene>
    <name evidence="2" type="ORF">BKA05_000281</name>
</gene>
<dbReference type="EMBL" id="JACBZI010000001">
    <property type="protein sequence ID" value="NYI08766.1"/>
    <property type="molecule type" value="Genomic_DNA"/>
</dbReference>
<dbReference type="RefSeq" id="WP_179529830.1">
    <property type="nucleotide sequence ID" value="NZ_BAAAPP010000002.1"/>
</dbReference>
<accession>A0A7Y9YAU3</accession>
<feature type="chain" id="PRO_5031285621" description="Peptidoglycan binding domain-containing protein" evidence="1">
    <location>
        <begin position="29"/>
        <end position="374"/>
    </location>
</feature>
<evidence type="ECO:0000313" key="3">
    <source>
        <dbReference type="Proteomes" id="UP000537326"/>
    </source>
</evidence>
<proteinExistence type="predicted"/>
<dbReference type="AlphaFoldDB" id="A0A7Y9YAU3"/>
<dbReference type="Proteomes" id="UP000537326">
    <property type="component" value="Unassembled WGS sequence"/>
</dbReference>
<feature type="signal peptide" evidence="1">
    <location>
        <begin position="1"/>
        <end position="28"/>
    </location>
</feature>
<reference evidence="2 3" key="1">
    <citation type="submission" date="2020-07" db="EMBL/GenBank/DDBJ databases">
        <title>Sequencing the genomes of 1000 actinobacteria strains.</title>
        <authorList>
            <person name="Klenk H.-P."/>
        </authorList>
    </citation>
    <scope>NUCLEOTIDE SEQUENCE [LARGE SCALE GENOMIC DNA]</scope>
    <source>
        <strain evidence="2 3">DSM 18248</strain>
    </source>
</reference>
<name>A0A7Y9YAU3_9ACTN</name>
<evidence type="ECO:0008006" key="4">
    <source>
        <dbReference type="Google" id="ProtNLM"/>
    </source>
</evidence>
<evidence type="ECO:0000256" key="1">
    <source>
        <dbReference type="SAM" id="SignalP"/>
    </source>
</evidence>